<evidence type="ECO:0000313" key="3">
    <source>
        <dbReference type="Proteomes" id="UP000253495"/>
    </source>
</evidence>
<dbReference type="Proteomes" id="UP000253495">
    <property type="component" value="Unassembled WGS sequence"/>
</dbReference>
<organism evidence="2 3">
    <name type="scientific">Halopolyspora algeriensis</name>
    <dbReference type="NCBI Taxonomy" id="1500506"/>
    <lineage>
        <taxon>Bacteria</taxon>
        <taxon>Bacillati</taxon>
        <taxon>Actinomycetota</taxon>
        <taxon>Actinomycetes</taxon>
        <taxon>Actinomycetes incertae sedis</taxon>
        <taxon>Halopolyspora</taxon>
    </lineage>
</organism>
<evidence type="ECO:0000313" key="2">
    <source>
        <dbReference type="EMBL" id="RCW45092.1"/>
    </source>
</evidence>
<evidence type="ECO:0000256" key="1">
    <source>
        <dbReference type="SAM" id="MobiDB-lite"/>
    </source>
</evidence>
<sequence length="58" mass="6171">MKNTLRANVGGIGKLVPPTFVRVCCNGSPTYRQPGKDKLQRDPAGVTAGSIVEEGRET</sequence>
<name>A0A368VSV7_9ACTN</name>
<dbReference type="AlphaFoldDB" id="A0A368VSV7"/>
<reference evidence="2 3" key="1">
    <citation type="submission" date="2018-07" db="EMBL/GenBank/DDBJ databases">
        <title>Genomic Encyclopedia of Type Strains, Phase III (KMG-III): the genomes of soil and plant-associated and newly described type strains.</title>
        <authorList>
            <person name="Whitman W."/>
        </authorList>
    </citation>
    <scope>NUCLEOTIDE SEQUENCE [LARGE SCALE GENOMIC DNA]</scope>
    <source>
        <strain evidence="2 3">CECT 8575</strain>
    </source>
</reference>
<gene>
    <name evidence="2" type="ORF">DFQ14_10353</name>
</gene>
<proteinExistence type="predicted"/>
<accession>A0A368VSV7</accession>
<dbReference type="EMBL" id="QPJC01000003">
    <property type="protein sequence ID" value="RCW45092.1"/>
    <property type="molecule type" value="Genomic_DNA"/>
</dbReference>
<feature type="region of interest" description="Disordered" evidence="1">
    <location>
        <begin position="33"/>
        <end position="58"/>
    </location>
</feature>
<keyword evidence="3" id="KW-1185">Reference proteome</keyword>
<comment type="caution">
    <text evidence="2">The sequence shown here is derived from an EMBL/GenBank/DDBJ whole genome shotgun (WGS) entry which is preliminary data.</text>
</comment>
<protein>
    <submittedName>
        <fullName evidence="2">Uncharacterized protein</fullName>
    </submittedName>
</protein>